<reference evidence="3" key="2">
    <citation type="submission" date="2011-01" db="EMBL/GenBank/DDBJ databases">
        <title>The complete genome of Deinococcus maricopensis DSM 21211.</title>
        <authorList>
            <consortium name="US DOE Joint Genome Institute (JGI-PGF)"/>
            <person name="Lucas S."/>
            <person name="Copeland A."/>
            <person name="Lapidus A."/>
            <person name="Goodwin L."/>
            <person name="Pitluck S."/>
            <person name="Kyrpides N."/>
            <person name="Mavromatis K."/>
            <person name="Pagani I."/>
            <person name="Ivanova N."/>
            <person name="Ovchinnikova G."/>
            <person name="Zeytun A."/>
            <person name="Detter J.C."/>
            <person name="Han C."/>
            <person name="Land M."/>
            <person name="Hauser L."/>
            <person name="Markowitz V."/>
            <person name="Cheng J.-F."/>
            <person name="Hugenholtz P."/>
            <person name="Woyke T."/>
            <person name="Wu D."/>
            <person name="Pukall R."/>
            <person name="Gehrich-Schroeter G."/>
            <person name="Brambilla E."/>
            <person name="Klenk H.-P."/>
            <person name="Eisen J.A."/>
        </authorList>
    </citation>
    <scope>NUCLEOTIDE SEQUENCE [LARGE SCALE GENOMIC DNA]</scope>
    <source>
        <strain evidence="3">DSM 21211 / LMG 22137 / NRRL B-23946 / LB-34</strain>
    </source>
</reference>
<dbReference type="RefSeq" id="WP_013557127.1">
    <property type="nucleotide sequence ID" value="NC_014958.1"/>
</dbReference>
<keyword evidence="3" id="KW-1185">Reference proteome</keyword>
<sequence length="337" mass="36380">MSGASLPPDEPARLFDLARTSILDSAAEASFDRIVRLAARLLNVPMAAINFIDVDRQWAKAAVGLSRGDTPREQAFCAWTIRQDAPLVVPDATQDPRFTSNPLVLGEPGIRLYAGVPLTTAGGHRIGALCIVDQAPRDVSEEALETLQDLAALTVDVLEARQLRLMNTANEVEDERYVQAVQAVQGAVEADSVVEAGVAALRVVGETLDVDWVGLVQFGAGVVRVHSAHVPADLDVEVSRLEAYLRAADDVFTQALPTLADAQYVDEYALQPLAAPFPLQAEVRVQGAAWVPVGAVHGSTYLLVALRFARRAWTLNERALLELTARQVRAAFARPRP</sequence>
<dbReference type="Gene3D" id="3.30.450.40">
    <property type="match status" value="1"/>
</dbReference>
<dbReference type="KEGG" id="dmr:Deima_1977"/>
<feature type="domain" description="GAF" evidence="1">
    <location>
        <begin position="26"/>
        <end position="168"/>
    </location>
</feature>
<dbReference type="HOGENOM" id="CLU_000445_11_32_0"/>
<dbReference type="STRING" id="709986.Deima_1977"/>
<dbReference type="InterPro" id="IPR003018">
    <property type="entry name" value="GAF"/>
</dbReference>
<dbReference type="PANTHER" id="PTHR43102:SF2">
    <property type="entry name" value="GAF DOMAIN-CONTAINING PROTEIN"/>
    <property type="match status" value="1"/>
</dbReference>
<reference evidence="2 3" key="1">
    <citation type="journal article" date="2011" name="Stand. Genomic Sci.">
        <title>Complete genome sequence of Deinococcus maricopensis type strain (LB-34).</title>
        <authorList>
            <person name="Pukall R."/>
            <person name="Zeytun A."/>
            <person name="Lucas S."/>
            <person name="Lapidus A."/>
            <person name="Hammon N."/>
            <person name="Deshpande S."/>
            <person name="Nolan M."/>
            <person name="Cheng J.F."/>
            <person name="Pitluck S."/>
            <person name="Liolios K."/>
            <person name="Pagani I."/>
            <person name="Mikhailova N."/>
            <person name="Ivanova N."/>
            <person name="Mavromatis K."/>
            <person name="Pati A."/>
            <person name="Tapia R."/>
            <person name="Han C."/>
            <person name="Goodwin L."/>
            <person name="Chen A."/>
            <person name="Palaniappan K."/>
            <person name="Land M."/>
            <person name="Hauser L."/>
            <person name="Chang Y.J."/>
            <person name="Jeffries C.D."/>
            <person name="Brambilla E.M."/>
            <person name="Rohde M."/>
            <person name="Goker M."/>
            <person name="Detter J.C."/>
            <person name="Woyke T."/>
            <person name="Bristow J."/>
            <person name="Eisen J.A."/>
            <person name="Markowitz V."/>
            <person name="Hugenholtz P."/>
            <person name="Kyrpides N.C."/>
            <person name="Klenk H.P."/>
        </authorList>
    </citation>
    <scope>NUCLEOTIDE SEQUENCE [LARGE SCALE GENOMIC DNA]</scope>
    <source>
        <strain evidence="3">DSM 21211 / LMG 22137 / NRRL B-23946 / LB-34</strain>
    </source>
</reference>
<name>E8U983_DEIML</name>
<dbReference type="InterPro" id="IPR029016">
    <property type="entry name" value="GAF-like_dom_sf"/>
</dbReference>
<dbReference type="SUPFAM" id="SSF55781">
    <property type="entry name" value="GAF domain-like"/>
    <property type="match status" value="2"/>
</dbReference>
<evidence type="ECO:0000313" key="3">
    <source>
        <dbReference type="Proteomes" id="UP000008635"/>
    </source>
</evidence>
<protein>
    <submittedName>
        <fullName evidence="2">GAF domain protein</fullName>
    </submittedName>
</protein>
<evidence type="ECO:0000313" key="2">
    <source>
        <dbReference type="EMBL" id="ADV67622.1"/>
    </source>
</evidence>
<accession>E8U983</accession>
<dbReference type="Pfam" id="PF01590">
    <property type="entry name" value="GAF"/>
    <property type="match status" value="1"/>
</dbReference>
<gene>
    <name evidence="2" type="ordered locus">Deima_1977</name>
</gene>
<evidence type="ECO:0000259" key="1">
    <source>
        <dbReference type="SMART" id="SM00065"/>
    </source>
</evidence>
<organism evidence="2 3">
    <name type="scientific">Deinococcus maricopensis (strain DSM 21211 / LMG 22137 / NRRL B-23946 / LB-34)</name>
    <dbReference type="NCBI Taxonomy" id="709986"/>
    <lineage>
        <taxon>Bacteria</taxon>
        <taxon>Thermotogati</taxon>
        <taxon>Deinococcota</taxon>
        <taxon>Deinococci</taxon>
        <taxon>Deinococcales</taxon>
        <taxon>Deinococcaceae</taxon>
        <taxon>Deinococcus</taxon>
    </lineage>
</organism>
<proteinExistence type="predicted"/>
<dbReference type="EMBL" id="CP002454">
    <property type="protein sequence ID" value="ADV67622.1"/>
    <property type="molecule type" value="Genomic_DNA"/>
</dbReference>
<dbReference type="eggNOG" id="COG2203">
    <property type="taxonomic scope" value="Bacteria"/>
</dbReference>
<dbReference type="PANTHER" id="PTHR43102">
    <property type="entry name" value="SLR1143 PROTEIN"/>
    <property type="match status" value="1"/>
</dbReference>
<dbReference type="AlphaFoldDB" id="E8U983"/>
<dbReference type="SMART" id="SM00065">
    <property type="entry name" value="GAF"/>
    <property type="match status" value="1"/>
</dbReference>
<dbReference type="OrthoDB" id="9812358at2"/>
<dbReference type="Proteomes" id="UP000008635">
    <property type="component" value="Chromosome"/>
</dbReference>